<dbReference type="SUPFAM" id="SSF53474">
    <property type="entry name" value="alpha/beta-Hydrolases"/>
    <property type="match status" value="1"/>
</dbReference>
<dbReference type="GO" id="GO:0016747">
    <property type="term" value="F:acyltransferase activity, transferring groups other than amino-acyl groups"/>
    <property type="evidence" value="ECO:0007669"/>
    <property type="project" value="TreeGrafter"/>
</dbReference>
<dbReference type="Pfam" id="PF00756">
    <property type="entry name" value="Esterase"/>
    <property type="match status" value="1"/>
</dbReference>
<name>A0A926D1L9_9FIRM</name>
<reference evidence="1" key="1">
    <citation type="submission" date="2020-08" db="EMBL/GenBank/DDBJ databases">
        <title>Genome public.</title>
        <authorList>
            <person name="Liu C."/>
            <person name="Sun Q."/>
        </authorList>
    </citation>
    <scope>NUCLEOTIDE SEQUENCE</scope>
    <source>
        <strain evidence="1">NSJ-44</strain>
    </source>
</reference>
<dbReference type="RefSeq" id="WP_249285668.1">
    <property type="nucleotide sequence ID" value="NZ_JACRSO010000005.1"/>
</dbReference>
<dbReference type="PANTHER" id="PTHR48098:SF1">
    <property type="entry name" value="DIACYLGLYCEROL ACYLTRANSFERASE_MYCOLYLTRANSFERASE AG85A"/>
    <property type="match status" value="1"/>
</dbReference>
<proteinExistence type="predicted"/>
<dbReference type="InterPro" id="IPR000801">
    <property type="entry name" value="Esterase-like"/>
</dbReference>
<dbReference type="InterPro" id="IPR029058">
    <property type="entry name" value="AB_hydrolase_fold"/>
</dbReference>
<comment type="caution">
    <text evidence="1">The sequence shown here is derived from an EMBL/GenBank/DDBJ whole genome shotgun (WGS) entry which is preliminary data.</text>
</comment>
<sequence>MAQLQLNFISECLMRTVPVNVIIPLDKIPLPGTPKRADKPFKTLYLLHGGYGNYTDWLTGTRIQRWAEERDLAVVMPSGDNKFYVDNLQNGDRYGEFIGRELVEFTRRMFPLSNLREDTYIAGLSMGGYGATVNGLKYSDTFGAIGSFSAGYILDDIIGDTELGQVAKFGPAFYEQTFGPRESLKGSDRDYEDLARRLVAAGKEFPALYIAVGTEDFLYKRVNEYCRYLESLGVSFTYEESAGGHEWDFWDRHLKRFLDWLPLEGGTAGLNSGNVR</sequence>
<gene>
    <name evidence="1" type="ORF">H8699_10625</name>
</gene>
<keyword evidence="2" id="KW-1185">Reference proteome</keyword>
<dbReference type="Proteomes" id="UP000654279">
    <property type="component" value="Unassembled WGS sequence"/>
</dbReference>
<dbReference type="AlphaFoldDB" id="A0A926D1L9"/>
<dbReference type="PANTHER" id="PTHR48098">
    <property type="entry name" value="ENTEROCHELIN ESTERASE-RELATED"/>
    <property type="match status" value="1"/>
</dbReference>
<dbReference type="InterPro" id="IPR050583">
    <property type="entry name" value="Mycobacterial_A85_antigen"/>
</dbReference>
<evidence type="ECO:0000313" key="2">
    <source>
        <dbReference type="Proteomes" id="UP000654279"/>
    </source>
</evidence>
<dbReference type="EMBL" id="JACRSO010000005">
    <property type="protein sequence ID" value="MBC8529882.1"/>
    <property type="molecule type" value="Genomic_DNA"/>
</dbReference>
<evidence type="ECO:0000313" key="1">
    <source>
        <dbReference type="EMBL" id="MBC8529882.1"/>
    </source>
</evidence>
<dbReference type="Gene3D" id="3.40.50.1820">
    <property type="entry name" value="alpha/beta hydrolase"/>
    <property type="match status" value="1"/>
</dbReference>
<protein>
    <submittedName>
        <fullName evidence="1">Acetylesterase</fullName>
    </submittedName>
</protein>
<accession>A0A926D1L9</accession>
<organism evidence="1 2">
    <name type="scientific">Luoshenia tenuis</name>
    <dbReference type="NCBI Taxonomy" id="2763654"/>
    <lineage>
        <taxon>Bacteria</taxon>
        <taxon>Bacillati</taxon>
        <taxon>Bacillota</taxon>
        <taxon>Clostridia</taxon>
        <taxon>Christensenellales</taxon>
        <taxon>Christensenellaceae</taxon>
        <taxon>Luoshenia</taxon>
    </lineage>
</organism>